<name>A0A0B6ZKA3_9EUPU</name>
<evidence type="ECO:0000313" key="1">
    <source>
        <dbReference type="EMBL" id="CEK69034.1"/>
    </source>
</evidence>
<dbReference type="EMBL" id="HACG01022169">
    <property type="protein sequence ID" value="CEK69034.1"/>
    <property type="molecule type" value="Transcribed_RNA"/>
</dbReference>
<gene>
    <name evidence="1" type="primary">ORF68658</name>
</gene>
<accession>A0A0B6ZKA3</accession>
<reference evidence="1" key="1">
    <citation type="submission" date="2014-12" db="EMBL/GenBank/DDBJ databases">
        <title>Insight into the proteome of Arion vulgaris.</title>
        <authorList>
            <person name="Aradska J."/>
            <person name="Bulat T."/>
            <person name="Smidak R."/>
            <person name="Sarate P."/>
            <person name="Gangsoo J."/>
            <person name="Sialana F."/>
            <person name="Bilban M."/>
            <person name="Lubec G."/>
        </authorList>
    </citation>
    <scope>NUCLEOTIDE SEQUENCE</scope>
    <source>
        <tissue evidence="1">Skin</tissue>
    </source>
</reference>
<feature type="non-terminal residue" evidence="1">
    <location>
        <position position="1"/>
    </location>
</feature>
<dbReference type="AlphaFoldDB" id="A0A0B6ZKA3"/>
<protein>
    <submittedName>
        <fullName evidence="1">Uncharacterized protein</fullName>
    </submittedName>
</protein>
<sequence>LFVLKESCTQELDTVTDNIDSTFSASTVLVIGLRLNSWQNFKKMLESYCFQNQCLVK</sequence>
<proteinExistence type="predicted"/>
<organism evidence="1">
    <name type="scientific">Arion vulgaris</name>
    <dbReference type="NCBI Taxonomy" id="1028688"/>
    <lineage>
        <taxon>Eukaryota</taxon>
        <taxon>Metazoa</taxon>
        <taxon>Spiralia</taxon>
        <taxon>Lophotrochozoa</taxon>
        <taxon>Mollusca</taxon>
        <taxon>Gastropoda</taxon>
        <taxon>Heterobranchia</taxon>
        <taxon>Euthyneura</taxon>
        <taxon>Panpulmonata</taxon>
        <taxon>Eupulmonata</taxon>
        <taxon>Stylommatophora</taxon>
        <taxon>Helicina</taxon>
        <taxon>Arionoidea</taxon>
        <taxon>Arionidae</taxon>
        <taxon>Arion</taxon>
    </lineage>
</organism>